<accession>A0A200QIS0</accession>
<dbReference type="GO" id="GO:0031072">
    <property type="term" value="F:heat shock protein binding"/>
    <property type="evidence" value="ECO:0007669"/>
    <property type="project" value="InterPro"/>
</dbReference>
<evidence type="ECO:0000256" key="5">
    <source>
        <dbReference type="ARBA" id="ARBA00023186"/>
    </source>
</evidence>
<dbReference type="InterPro" id="IPR018253">
    <property type="entry name" value="DnaJ_domain_CS"/>
</dbReference>
<dbReference type="Proteomes" id="UP000195402">
    <property type="component" value="Unassembled WGS sequence"/>
</dbReference>
<feature type="domain" description="CR-type" evidence="9">
    <location>
        <begin position="223"/>
        <end position="301"/>
    </location>
</feature>
<keyword evidence="5" id="KW-0143">Chaperone</keyword>
<dbReference type="Gene3D" id="2.60.260.20">
    <property type="entry name" value="Urease metallochaperone UreE, N-terminal domain"/>
    <property type="match status" value="2"/>
</dbReference>
<dbReference type="GO" id="GO:0005737">
    <property type="term" value="C:cytoplasm"/>
    <property type="evidence" value="ECO:0007669"/>
    <property type="project" value="TreeGrafter"/>
</dbReference>
<dbReference type="InterPro" id="IPR012724">
    <property type="entry name" value="DnaJ"/>
</dbReference>
<dbReference type="PROSITE" id="PS00636">
    <property type="entry name" value="DNAJ_1"/>
    <property type="match status" value="1"/>
</dbReference>
<feature type="compositionally biased region" description="Basic and acidic residues" evidence="7">
    <location>
        <begin position="436"/>
        <end position="447"/>
    </location>
</feature>
<dbReference type="InParanoid" id="A0A200QIS0"/>
<feature type="region of interest" description="Disordered" evidence="7">
    <location>
        <begin position="436"/>
        <end position="455"/>
    </location>
</feature>
<dbReference type="PROSITE" id="PS51188">
    <property type="entry name" value="ZF_CR"/>
    <property type="match status" value="1"/>
</dbReference>
<dbReference type="STRING" id="56857.A0A200QIS0"/>
<evidence type="ECO:0000259" key="9">
    <source>
        <dbReference type="PROSITE" id="PS51188"/>
    </source>
</evidence>
<dbReference type="FunFam" id="1.10.287.110:FF:000058">
    <property type="entry name" value="Chaperone protein dnaJ GFA2, mitochondrial"/>
    <property type="match status" value="1"/>
</dbReference>
<evidence type="ECO:0000313" key="10">
    <source>
        <dbReference type="EMBL" id="OVA10332.1"/>
    </source>
</evidence>
<dbReference type="InterPro" id="IPR008971">
    <property type="entry name" value="HSP40/DnaJ_pept-bd"/>
</dbReference>
<protein>
    <submittedName>
        <fullName evidence="10">Heat shock protein DnaJ</fullName>
    </submittedName>
</protein>
<feature type="zinc finger region" description="CR-type" evidence="6">
    <location>
        <begin position="223"/>
        <end position="301"/>
    </location>
</feature>
<evidence type="ECO:0000256" key="3">
    <source>
        <dbReference type="ARBA" id="ARBA00022771"/>
    </source>
</evidence>
<dbReference type="FunCoup" id="A0A200QIS0">
    <property type="interactions" value="2833"/>
</dbReference>
<dbReference type="CDD" id="cd10747">
    <property type="entry name" value="DnaJ_C"/>
    <property type="match status" value="1"/>
</dbReference>
<dbReference type="InterPro" id="IPR002939">
    <property type="entry name" value="DnaJ_C"/>
</dbReference>
<keyword evidence="11" id="KW-1185">Reference proteome</keyword>
<dbReference type="InterPro" id="IPR001305">
    <property type="entry name" value="HSP_DnaJ_Cys-rich_dom"/>
</dbReference>
<dbReference type="PROSITE" id="PS50076">
    <property type="entry name" value="DNAJ_2"/>
    <property type="match status" value="1"/>
</dbReference>
<dbReference type="GO" id="GO:0008270">
    <property type="term" value="F:zinc ion binding"/>
    <property type="evidence" value="ECO:0007669"/>
    <property type="project" value="UniProtKB-KW"/>
</dbReference>
<dbReference type="PANTHER" id="PTHR43096:SF52">
    <property type="entry name" value="DNAJ HOMOLOG 1, MITOCHONDRIAL-RELATED"/>
    <property type="match status" value="1"/>
</dbReference>
<sequence length="455" mass="49085">MVRYSGAKLVYLLARRSIGSKLLQSAPNLLNDSLRLGKSRGFISGICNSSSRIHGYVNSENLKLRNGGVHGHWGAQRFIHATGSRFMSSKDYYDILGVSKNSSPSEIKKAYYALAKKLHPDTNKDDADAEKKFQEVQKAYEVLKDEEKRSFYDQVGHDAFEQGVAGGGPGGPFDGNPFEDIFGGGGGGGGMNDFFKDFFRQKEFGGQDVKVGLELSFMEAVQGCSKTVTFQTALNCETCGGTGVPPGTRPETCRPCRGSGMIFMQKGPFRLQSTCAQCGGTGKTVMSFCKSCKGNRIVKGSKTVKIDVVPGVDDSETIKIYRSGGADPDGNQPGDLYVTIKVREDPIFRREGPDIHVDAVLSITQAILGGTIQVPTLTGDVVVKVRAGTQPGQKVVLRKKGIKTRSSASFGDQYVHFNVSIPTNLTQRQRTLIEEFSKEDQGEDEKGAAVAGASG</sequence>
<dbReference type="FunFam" id="2.60.260.20:FF:000005">
    <property type="entry name" value="Chaperone protein dnaJ 1, mitochondrial"/>
    <property type="match status" value="1"/>
</dbReference>
<dbReference type="CDD" id="cd10719">
    <property type="entry name" value="DnaJ_zf"/>
    <property type="match status" value="1"/>
</dbReference>
<comment type="caution">
    <text evidence="10">The sequence shown here is derived from an EMBL/GenBank/DDBJ whole genome shotgun (WGS) entry which is preliminary data.</text>
</comment>
<dbReference type="Pfam" id="PF00684">
    <property type="entry name" value="DnaJ_CXXCXGXG"/>
    <property type="match status" value="1"/>
</dbReference>
<dbReference type="OMA" id="NWNPAEE"/>
<dbReference type="EMBL" id="MVGT01002007">
    <property type="protein sequence ID" value="OVA10332.1"/>
    <property type="molecule type" value="Genomic_DNA"/>
</dbReference>
<dbReference type="SUPFAM" id="SSF57938">
    <property type="entry name" value="DnaJ/Hsp40 cysteine-rich domain"/>
    <property type="match status" value="1"/>
</dbReference>
<dbReference type="NCBIfam" id="NF008035">
    <property type="entry name" value="PRK10767.1"/>
    <property type="match status" value="1"/>
</dbReference>
<dbReference type="SUPFAM" id="SSF49493">
    <property type="entry name" value="HSP40/DnaJ peptide-binding domain"/>
    <property type="match status" value="2"/>
</dbReference>
<dbReference type="GO" id="GO:0005524">
    <property type="term" value="F:ATP binding"/>
    <property type="evidence" value="ECO:0007669"/>
    <property type="project" value="InterPro"/>
</dbReference>
<dbReference type="FunFam" id="2.10.230.10:FF:000002">
    <property type="entry name" value="Molecular chaperone DnaJ"/>
    <property type="match status" value="1"/>
</dbReference>
<feature type="domain" description="J" evidence="8">
    <location>
        <begin position="91"/>
        <end position="156"/>
    </location>
</feature>
<dbReference type="PANTHER" id="PTHR43096">
    <property type="entry name" value="DNAJ HOMOLOG 1, MITOCHONDRIAL-RELATED"/>
    <property type="match status" value="1"/>
</dbReference>
<evidence type="ECO:0000256" key="4">
    <source>
        <dbReference type="ARBA" id="ARBA00022833"/>
    </source>
</evidence>
<evidence type="ECO:0000313" key="11">
    <source>
        <dbReference type="Proteomes" id="UP000195402"/>
    </source>
</evidence>
<evidence type="ECO:0000256" key="1">
    <source>
        <dbReference type="ARBA" id="ARBA00022723"/>
    </source>
</evidence>
<name>A0A200QIS0_MACCD</name>
<keyword evidence="4 6" id="KW-0862">Zinc</keyword>
<gene>
    <name evidence="10" type="ORF">BVC80_8633g10</name>
</gene>
<proteinExistence type="inferred from homology"/>
<organism evidence="10 11">
    <name type="scientific">Macleaya cordata</name>
    <name type="common">Five-seeded plume-poppy</name>
    <name type="synonym">Bocconia cordata</name>
    <dbReference type="NCBI Taxonomy" id="56857"/>
    <lineage>
        <taxon>Eukaryota</taxon>
        <taxon>Viridiplantae</taxon>
        <taxon>Streptophyta</taxon>
        <taxon>Embryophyta</taxon>
        <taxon>Tracheophyta</taxon>
        <taxon>Spermatophyta</taxon>
        <taxon>Magnoliopsida</taxon>
        <taxon>Ranunculales</taxon>
        <taxon>Papaveraceae</taxon>
        <taxon>Papaveroideae</taxon>
        <taxon>Macleaya</taxon>
    </lineage>
</organism>
<dbReference type="GO" id="GO:0009408">
    <property type="term" value="P:response to heat"/>
    <property type="evidence" value="ECO:0007669"/>
    <property type="project" value="InterPro"/>
</dbReference>
<dbReference type="Pfam" id="PF01556">
    <property type="entry name" value="DnaJ_C"/>
    <property type="match status" value="1"/>
</dbReference>
<dbReference type="PRINTS" id="PR00625">
    <property type="entry name" value="JDOMAIN"/>
</dbReference>
<dbReference type="SUPFAM" id="SSF46565">
    <property type="entry name" value="Chaperone J-domain"/>
    <property type="match status" value="1"/>
</dbReference>
<dbReference type="AlphaFoldDB" id="A0A200QIS0"/>
<dbReference type="Gene3D" id="2.10.230.10">
    <property type="entry name" value="Heat shock protein DnaJ, cysteine-rich domain"/>
    <property type="match status" value="1"/>
</dbReference>
<keyword evidence="1 6" id="KW-0479">Metal-binding</keyword>
<keyword evidence="10" id="KW-0346">Stress response</keyword>
<dbReference type="InterPro" id="IPR001623">
    <property type="entry name" value="DnaJ_domain"/>
</dbReference>
<dbReference type="CDD" id="cd06257">
    <property type="entry name" value="DnaJ"/>
    <property type="match status" value="1"/>
</dbReference>
<evidence type="ECO:0000256" key="7">
    <source>
        <dbReference type="SAM" id="MobiDB-lite"/>
    </source>
</evidence>
<dbReference type="OrthoDB" id="10256793at2759"/>
<keyword evidence="2" id="KW-0677">Repeat</keyword>
<dbReference type="Pfam" id="PF00226">
    <property type="entry name" value="DnaJ"/>
    <property type="match status" value="1"/>
</dbReference>
<evidence type="ECO:0000259" key="8">
    <source>
        <dbReference type="PROSITE" id="PS50076"/>
    </source>
</evidence>
<dbReference type="InterPro" id="IPR036869">
    <property type="entry name" value="J_dom_sf"/>
</dbReference>
<evidence type="ECO:0000256" key="2">
    <source>
        <dbReference type="ARBA" id="ARBA00022737"/>
    </source>
</evidence>
<reference evidence="10 11" key="1">
    <citation type="journal article" date="2017" name="Mol. Plant">
        <title>The Genome of Medicinal Plant Macleaya cordata Provides New Insights into Benzylisoquinoline Alkaloids Metabolism.</title>
        <authorList>
            <person name="Liu X."/>
            <person name="Liu Y."/>
            <person name="Huang P."/>
            <person name="Ma Y."/>
            <person name="Qing Z."/>
            <person name="Tang Q."/>
            <person name="Cao H."/>
            <person name="Cheng P."/>
            <person name="Zheng Y."/>
            <person name="Yuan Z."/>
            <person name="Zhou Y."/>
            <person name="Liu J."/>
            <person name="Tang Z."/>
            <person name="Zhuo Y."/>
            <person name="Zhang Y."/>
            <person name="Yu L."/>
            <person name="Huang J."/>
            <person name="Yang P."/>
            <person name="Peng Q."/>
            <person name="Zhang J."/>
            <person name="Jiang W."/>
            <person name="Zhang Z."/>
            <person name="Lin K."/>
            <person name="Ro D.K."/>
            <person name="Chen X."/>
            <person name="Xiong X."/>
            <person name="Shang Y."/>
            <person name="Huang S."/>
            <person name="Zeng J."/>
        </authorList>
    </citation>
    <scope>NUCLEOTIDE SEQUENCE [LARGE SCALE GENOMIC DNA]</scope>
    <source>
        <strain evidence="11">cv. BLH2017</strain>
        <tissue evidence="10">Root</tissue>
    </source>
</reference>
<dbReference type="HAMAP" id="MF_01152">
    <property type="entry name" value="DnaJ"/>
    <property type="match status" value="1"/>
</dbReference>
<dbReference type="Gene3D" id="1.10.287.110">
    <property type="entry name" value="DnaJ domain"/>
    <property type="match status" value="1"/>
</dbReference>
<dbReference type="GO" id="GO:0042026">
    <property type="term" value="P:protein refolding"/>
    <property type="evidence" value="ECO:0007669"/>
    <property type="project" value="TreeGrafter"/>
</dbReference>
<evidence type="ECO:0000256" key="6">
    <source>
        <dbReference type="PROSITE-ProRule" id="PRU00546"/>
    </source>
</evidence>
<dbReference type="InterPro" id="IPR036410">
    <property type="entry name" value="HSP_DnaJ_Cys-rich_dom_sf"/>
</dbReference>
<dbReference type="SMART" id="SM00271">
    <property type="entry name" value="DnaJ"/>
    <property type="match status" value="1"/>
</dbReference>
<keyword evidence="3 6" id="KW-0863">Zinc-finger</keyword>
<dbReference type="GO" id="GO:0051082">
    <property type="term" value="F:unfolded protein binding"/>
    <property type="evidence" value="ECO:0007669"/>
    <property type="project" value="InterPro"/>
</dbReference>